<keyword evidence="2" id="KW-1185">Reference proteome</keyword>
<evidence type="ECO:0000313" key="2">
    <source>
        <dbReference type="Proteomes" id="UP001054945"/>
    </source>
</evidence>
<protein>
    <submittedName>
        <fullName evidence="1">Uncharacterized protein</fullName>
    </submittedName>
</protein>
<dbReference type="EMBL" id="BPLR01010236">
    <property type="protein sequence ID" value="GIY37906.1"/>
    <property type="molecule type" value="Genomic_DNA"/>
</dbReference>
<organism evidence="1 2">
    <name type="scientific">Caerostris extrusa</name>
    <name type="common">Bark spider</name>
    <name type="synonym">Caerostris bankana</name>
    <dbReference type="NCBI Taxonomy" id="172846"/>
    <lineage>
        <taxon>Eukaryota</taxon>
        <taxon>Metazoa</taxon>
        <taxon>Ecdysozoa</taxon>
        <taxon>Arthropoda</taxon>
        <taxon>Chelicerata</taxon>
        <taxon>Arachnida</taxon>
        <taxon>Araneae</taxon>
        <taxon>Araneomorphae</taxon>
        <taxon>Entelegynae</taxon>
        <taxon>Araneoidea</taxon>
        <taxon>Araneidae</taxon>
        <taxon>Caerostris</taxon>
    </lineage>
</organism>
<dbReference type="AlphaFoldDB" id="A0AAV4SXD5"/>
<reference evidence="1 2" key="1">
    <citation type="submission" date="2021-06" db="EMBL/GenBank/DDBJ databases">
        <title>Caerostris extrusa draft genome.</title>
        <authorList>
            <person name="Kono N."/>
            <person name="Arakawa K."/>
        </authorList>
    </citation>
    <scope>NUCLEOTIDE SEQUENCE [LARGE SCALE GENOMIC DNA]</scope>
</reference>
<evidence type="ECO:0000313" key="1">
    <source>
        <dbReference type="EMBL" id="GIY37906.1"/>
    </source>
</evidence>
<comment type="caution">
    <text evidence="1">The sequence shown here is derived from an EMBL/GenBank/DDBJ whole genome shotgun (WGS) entry which is preliminary data.</text>
</comment>
<accession>A0AAV4SXD5</accession>
<dbReference type="Proteomes" id="UP001054945">
    <property type="component" value="Unassembled WGS sequence"/>
</dbReference>
<proteinExistence type="predicted"/>
<name>A0AAV4SXD5_CAEEX</name>
<gene>
    <name evidence="1" type="ORF">CEXT_413101</name>
</gene>
<sequence>MSTGNKSTKTKPIGRKQSKRRWLFYHPPSSLLALKDFGKSVITPTLTECSGCTNALVLQRREFSSHSHSHIFSFPSVRNILHSVLIPFLCVAELSRTATLYSCRLMPGLPLLPTRICRVKHTASHSPYIFEFFSMRSAFDMHVFGEGKQLT</sequence>